<keyword evidence="6 8" id="KW-1133">Transmembrane helix</keyword>
<evidence type="ECO:0000256" key="6">
    <source>
        <dbReference type="ARBA" id="ARBA00022989"/>
    </source>
</evidence>
<sequence>MDTLTTFHLDFHSSRSSSHLSLPNPPLFVPFTFKSSIDKRIPKHQSLRKSALPELDRLRQEKAWEIALAPAKQVPMQAFMMWMSGSGVQIFSVMMVYMLIKGAITASLAVHNVFKPFMPPTREGPTRYSLTLQKLSFLACQAMLLGLGLYKVNTMGLLPTRLSDWIMYEPRPVKLGCKTCGRRSSGSHFSTDCLHLDYFTWRALWYLVVRLMFVSLDGYSQFLLAWILSRKRRLLLLFSIIQSHALVKFIRGCLKGLAMQTFTSMIWLLVGTLSLCFCKNAYIITGLWFLVRQVVYVCNNEMFL</sequence>
<accession>A0A9P6NNK1</accession>
<comment type="subcellular location">
    <subcellularLocation>
        <location evidence="1">Endoplasmic reticulum membrane</location>
        <topology evidence="1">Multi-pass membrane protein</topology>
    </subcellularLocation>
</comment>
<organism evidence="9 10">
    <name type="scientific">Cronartium quercuum f. sp. fusiforme G11</name>
    <dbReference type="NCBI Taxonomy" id="708437"/>
    <lineage>
        <taxon>Eukaryota</taxon>
        <taxon>Fungi</taxon>
        <taxon>Dikarya</taxon>
        <taxon>Basidiomycota</taxon>
        <taxon>Pucciniomycotina</taxon>
        <taxon>Pucciniomycetes</taxon>
        <taxon>Pucciniales</taxon>
        <taxon>Coleosporiaceae</taxon>
        <taxon>Cronartium</taxon>
    </lineage>
</organism>
<evidence type="ECO:0000313" key="9">
    <source>
        <dbReference type="EMBL" id="KAG0149293.1"/>
    </source>
</evidence>
<feature type="transmembrane region" description="Helical" evidence="8">
    <location>
        <begin position="234"/>
        <end position="251"/>
    </location>
</feature>
<gene>
    <name evidence="9" type="ORF">CROQUDRAFT_341648</name>
</gene>
<evidence type="ECO:0000256" key="8">
    <source>
        <dbReference type="SAM" id="Phobius"/>
    </source>
</evidence>
<dbReference type="InterPro" id="IPR009445">
    <property type="entry name" value="TMEM85/Emc4"/>
</dbReference>
<reference evidence="9" key="1">
    <citation type="submission" date="2013-11" db="EMBL/GenBank/DDBJ databases">
        <title>Genome sequence of the fusiform rust pathogen reveals effectors for host alternation and coevolution with pine.</title>
        <authorList>
            <consortium name="DOE Joint Genome Institute"/>
            <person name="Smith K."/>
            <person name="Pendleton A."/>
            <person name="Kubisiak T."/>
            <person name="Anderson C."/>
            <person name="Salamov A."/>
            <person name="Aerts A."/>
            <person name="Riley R."/>
            <person name="Clum A."/>
            <person name="Lindquist E."/>
            <person name="Ence D."/>
            <person name="Campbell M."/>
            <person name="Kronenberg Z."/>
            <person name="Feau N."/>
            <person name="Dhillon B."/>
            <person name="Hamelin R."/>
            <person name="Burleigh J."/>
            <person name="Smith J."/>
            <person name="Yandell M."/>
            <person name="Nelson C."/>
            <person name="Grigoriev I."/>
            <person name="Davis J."/>
        </authorList>
    </citation>
    <scope>NUCLEOTIDE SEQUENCE</scope>
    <source>
        <strain evidence="9">G11</strain>
    </source>
</reference>
<dbReference type="Proteomes" id="UP000886653">
    <property type="component" value="Unassembled WGS sequence"/>
</dbReference>
<dbReference type="Pfam" id="PF06417">
    <property type="entry name" value="EMC4"/>
    <property type="match status" value="1"/>
</dbReference>
<name>A0A9P6NNK1_9BASI</name>
<dbReference type="EMBL" id="MU167229">
    <property type="protein sequence ID" value="KAG0149293.1"/>
    <property type="molecule type" value="Genomic_DNA"/>
</dbReference>
<feature type="transmembrane region" description="Helical" evidence="8">
    <location>
        <begin position="135"/>
        <end position="152"/>
    </location>
</feature>
<evidence type="ECO:0000256" key="4">
    <source>
        <dbReference type="ARBA" id="ARBA00022692"/>
    </source>
</evidence>
<protein>
    <recommendedName>
        <fullName evidence="3">ER membrane protein complex subunit 4</fullName>
    </recommendedName>
</protein>
<evidence type="ECO:0000313" key="10">
    <source>
        <dbReference type="Proteomes" id="UP000886653"/>
    </source>
</evidence>
<keyword evidence="7 8" id="KW-0472">Membrane</keyword>
<keyword evidence="4 8" id="KW-0812">Transmembrane</keyword>
<keyword evidence="10" id="KW-1185">Reference proteome</keyword>
<evidence type="ECO:0000256" key="1">
    <source>
        <dbReference type="ARBA" id="ARBA00004477"/>
    </source>
</evidence>
<evidence type="ECO:0000256" key="2">
    <source>
        <dbReference type="ARBA" id="ARBA00007715"/>
    </source>
</evidence>
<keyword evidence="5" id="KW-0256">Endoplasmic reticulum</keyword>
<dbReference type="AlphaFoldDB" id="A0A9P6NNK1"/>
<proteinExistence type="inferred from homology"/>
<evidence type="ECO:0000256" key="5">
    <source>
        <dbReference type="ARBA" id="ARBA00022824"/>
    </source>
</evidence>
<dbReference type="PANTHER" id="PTHR19315">
    <property type="entry name" value="ER MEMBRANE PROTEIN COMPLEX SUBUNIT 4"/>
    <property type="match status" value="1"/>
</dbReference>
<feature type="transmembrane region" description="Helical" evidence="8">
    <location>
        <begin position="204"/>
        <end position="227"/>
    </location>
</feature>
<dbReference type="GO" id="GO:0005789">
    <property type="term" value="C:endoplasmic reticulum membrane"/>
    <property type="evidence" value="ECO:0007669"/>
    <property type="project" value="UniProtKB-SubCell"/>
</dbReference>
<comment type="caution">
    <text evidence="9">The sequence shown here is derived from an EMBL/GenBank/DDBJ whole genome shotgun (WGS) entry which is preliminary data.</text>
</comment>
<evidence type="ECO:0000256" key="3">
    <source>
        <dbReference type="ARBA" id="ARBA00020820"/>
    </source>
</evidence>
<evidence type="ECO:0000256" key="7">
    <source>
        <dbReference type="ARBA" id="ARBA00023136"/>
    </source>
</evidence>
<dbReference type="OrthoDB" id="2501861at2759"/>
<comment type="similarity">
    <text evidence="2">Belongs to the EMC4 family.</text>
</comment>